<name>A0A839T628_AZOMA</name>
<reference evidence="1 2" key="1">
    <citation type="submission" date="2020-08" db="EMBL/GenBank/DDBJ databases">
        <title>Genomic Encyclopedia of Type Strains, Phase III (KMG-III): the genomes of soil and plant-associated and newly described type strains.</title>
        <authorList>
            <person name="Whitman W."/>
        </authorList>
    </citation>
    <scope>NUCLEOTIDE SEQUENCE [LARGE SCALE GENOMIC DNA]</scope>
    <source>
        <strain evidence="1 2">CECT 4462</strain>
    </source>
</reference>
<accession>A0A839T628</accession>
<organism evidence="1 2">
    <name type="scientific">Azomonas macrocytogenes</name>
    <name type="common">Azotobacter macrocytogenes</name>
    <dbReference type="NCBI Taxonomy" id="69962"/>
    <lineage>
        <taxon>Bacteria</taxon>
        <taxon>Pseudomonadati</taxon>
        <taxon>Pseudomonadota</taxon>
        <taxon>Gammaproteobacteria</taxon>
        <taxon>Pseudomonadales</taxon>
        <taxon>Pseudomonadaceae</taxon>
        <taxon>Azomonas</taxon>
    </lineage>
</organism>
<dbReference type="Proteomes" id="UP000549250">
    <property type="component" value="Unassembled WGS sequence"/>
</dbReference>
<evidence type="ECO:0000313" key="2">
    <source>
        <dbReference type="Proteomes" id="UP000549250"/>
    </source>
</evidence>
<keyword evidence="2" id="KW-1185">Reference proteome</keyword>
<proteinExistence type="predicted"/>
<dbReference type="RefSeq" id="WP_183167361.1">
    <property type="nucleotide sequence ID" value="NZ_JACHXI010000016.1"/>
</dbReference>
<evidence type="ECO:0000313" key="1">
    <source>
        <dbReference type="EMBL" id="MBB3104509.1"/>
    </source>
</evidence>
<dbReference type="AlphaFoldDB" id="A0A839T628"/>
<sequence length="229" mass="25723">MAGFAAQAASGESGAYPHIPEPMVFDMVRSLGARQGELESNVLATTPLSGPDKKTVDWAPEMEYAFADGWAIEFEFPFEDKRLTEFKLGLQATFGTFNHGRSVHGVQYLGIYDRDRHTYLSSMVYMLGNRFSNRWSTMSMIGVADISASRSSRRNDLIFNHSTFFNATDNTVLGLEFNYLSGSDGHVLLMPQIHHRLARTVNVQFGFGLDKKRGESAYPEIGMRIVREF</sequence>
<comment type="caution">
    <text evidence="1">The sequence shown here is derived from an EMBL/GenBank/DDBJ whole genome shotgun (WGS) entry which is preliminary data.</text>
</comment>
<dbReference type="EMBL" id="JACHXI010000016">
    <property type="protein sequence ID" value="MBB3104509.1"/>
    <property type="molecule type" value="Genomic_DNA"/>
</dbReference>
<protein>
    <submittedName>
        <fullName evidence="1">Uncharacterized protein</fullName>
    </submittedName>
</protein>
<gene>
    <name evidence="1" type="ORF">FHR87_002929</name>
</gene>